<evidence type="ECO:0000256" key="5">
    <source>
        <dbReference type="ARBA" id="ARBA00023136"/>
    </source>
</evidence>
<feature type="compositionally biased region" description="Polar residues" evidence="6">
    <location>
        <begin position="533"/>
        <end position="549"/>
    </location>
</feature>
<feature type="compositionally biased region" description="Basic and acidic residues" evidence="6">
    <location>
        <begin position="406"/>
        <end position="415"/>
    </location>
</feature>
<feature type="compositionally biased region" description="Basic and acidic residues" evidence="6">
    <location>
        <begin position="711"/>
        <end position="721"/>
    </location>
</feature>
<reference evidence="8" key="1">
    <citation type="submission" date="2021-07" db="EMBL/GenBank/DDBJ databases">
        <authorList>
            <person name="Catto M.A."/>
            <person name="Jacobson A."/>
            <person name="Kennedy G."/>
            <person name="Labadie P."/>
            <person name="Hunt B.G."/>
            <person name="Srinivasan R."/>
        </authorList>
    </citation>
    <scope>NUCLEOTIDE SEQUENCE</scope>
    <source>
        <strain evidence="8">PL_HMW_Pooled</strain>
        <tissue evidence="8">Head</tissue>
    </source>
</reference>
<dbReference type="PANTHER" id="PTHR31815:SF1">
    <property type="entry name" value="TRANSMEMBRANE PROTEIN 200C"/>
    <property type="match status" value="1"/>
</dbReference>
<feature type="compositionally biased region" description="Low complexity" evidence="6">
    <location>
        <begin position="743"/>
        <end position="753"/>
    </location>
</feature>
<feature type="region of interest" description="Disordered" evidence="6">
    <location>
        <begin position="242"/>
        <end position="273"/>
    </location>
</feature>
<feature type="compositionally biased region" description="Gly residues" evidence="6">
    <location>
        <begin position="373"/>
        <end position="386"/>
    </location>
</feature>
<gene>
    <name evidence="8" type="ORF">KUF71_005862</name>
</gene>
<feature type="region of interest" description="Disordered" evidence="6">
    <location>
        <begin position="454"/>
        <end position="549"/>
    </location>
</feature>
<evidence type="ECO:0000313" key="9">
    <source>
        <dbReference type="Proteomes" id="UP001219518"/>
    </source>
</evidence>
<dbReference type="PANTHER" id="PTHR31815">
    <property type="entry name" value="AGAP005329-PA"/>
    <property type="match status" value="1"/>
</dbReference>
<comment type="subcellular location">
    <subcellularLocation>
        <location evidence="1">Membrane</location>
        <topology evidence="1">Multi-pass membrane protein</topology>
    </subcellularLocation>
</comment>
<dbReference type="Proteomes" id="UP001219518">
    <property type="component" value="Unassembled WGS sequence"/>
</dbReference>
<evidence type="ECO:0000256" key="1">
    <source>
        <dbReference type="ARBA" id="ARBA00004141"/>
    </source>
</evidence>
<name>A0AAE1H843_9NEOP</name>
<evidence type="ECO:0000256" key="3">
    <source>
        <dbReference type="ARBA" id="ARBA00022692"/>
    </source>
</evidence>
<dbReference type="InterPro" id="IPR018787">
    <property type="entry name" value="DUF2371_TMEM200"/>
</dbReference>
<feature type="compositionally biased region" description="Low complexity" evidence="6">
    <location>
        <begin position="124"/>
        <end position="149"/>
    </location>
</feature>
<evidence type="ECO:0000256" key="2">
    <source>
        <dbReference type="ARBA" id="ARBA00005308"/>
    </source>
</evidence>
<feature type="compositionally biased region" description="Polar residues" evidence="6">
    <location>
        <begin position="510"/>
        <end position="521"/>
    </location>
</feature>
<keyword evidence="9" id="KW-1185">Reference proteome</keyword>
<keyword evidence="5 7" id="KW-0472">Membrane</keyword>
<keyword evidence="4 7" id="KW-1133">Transmembrane helix</keyword>
<organism evidence="8 9">
    <name type="scientific">Frankliniella fusca</name>
    <dbReference type="NCBI Taxonomy" id="407009"/>
    <lineage>
        <taxon>Eukaryota</taxon>
        <taxon>Metazoa</taxon>
        <taxon>Ecdysozoa</taxon>
        <taxon>Arthropoda</taxon>
        <taxon>Hexapoda</taxon>
        <taxon>Insecta</taxon>
        <taxon>Pterygota</taxon>
        <taxon>Neoptera</taxon>
        <taxon>Paraneoptera</taxon>
        <taxon>Thysanoptera</taxon>
        <taxon>Terebrantia</taxon>
        <taxon>Thripoidea</taxon>
        <taxon>Thripidae</taxon>
        <taxon>Frankliniella</taxon>
    </lineage>
</organism>
<accession>A0AAE1H843</accession>
<evidence type="ECO:0000256" key="6">
    <source>
        <dbReference type="SAM" id="MobiDB-lite"/>
    </source>
</evidence>
<feature type="compositionally biased region" description="Low complexity" evidence="6">
    <location>
        <begin position="682"/>
        <end position="692"/>
    </location>
</feature>
<evidence type="ECO:0000313" key="8">
    <source>
        <dbReference type="EMBL" id="KAK3915555.1"/>
    </source>
</evidence>
<keyword evidence="3 7" id="KW-0812">Transmembrane</keyword>
<evidence type="ECO:0000256" key="7">
    <source>
        <dbReference type="SAM" id="Phobius"/>
    </source>
</evidence>
<proteinExistence type="inferred from homology"/>
<comment type="caution">
    <text evidence="8">The sequence shown here is derived from an EMBL/GenBank/DDBJ whole genome shotgun (WGS) entry which is preliminary data.</text>
</comment>
<evidence type="ECO:0000256" key="4">
    <source>
        <dbReference type="ARBA" id="ARBA00022989"/>
    </source>
</evidence>
<dbReference type="EMBL" id="JAHWGI010000440">
    <property type="protein sequence ID" value="KAK3915555.1"/>
    <property type="molecule type" value="Genomic_DNA"/>
</dbReference>
<feature type="transmembrane region" description="Helical" evidence="7">
    <location>
        <begin position="72"/>
        <end position="93"/>
    </location>
</feature>
<feature type="compositionally biased region" description="Low complexity" evidence="6">
    <location>
        <begin position="763"/>
        <end position="785"/>
    </location>
</feature>
<protein>
    <submittedName>
        <fullName evidence="8">Transmembrane protein 200A</fullName>
    </submittedName>
</protein>
<sequence>MAVPHECDRDRETKPLRGISYLLGRVTEDAFCAHAVSGYYADQLSIGQELRGNLTVQFKNESRGFHLNNLSYAGPIIMGCGGFIVVAACVMTFEARDSAAKVVPARPKYSGAVPAEGAAVAPAAVTSATGPGPSRSPSSRRQSARRSAGVQTRGSSRRNHESQISADPNRRALTAAFVQFSRSLQRTAAVPLGGGLPPGLLPGAAAAALADGDASGAGSPPIKRSPSAPDLMGAVAATRKASQILSAARTGRSSAARREGGGAGGPGRGRSTLRPYPALHRQALSVDCQDMSLNPMSAYALGLGSCSPPGLFLSRQHSGYSSRGSHDSMELGASACGASVASGSNRGSQASMVMDLHLPNDWPVTLRVRDQSQGGGGGGGHGGGGGPGPPRRSDTARRHMLTRQRPIVDEADPHQGKAGAKAGQAARAHNPRRFAGEQADGQWARWFTETTETCSAMAGPGSGSSWQREAGAARSLEDAHTSPMMSPAGSPRGSPRGGSPRGGFRAASRVSRNASMDVQQTRSPPRSPPRSPAATTCSPRSTVRRTASPTATRLADAACPCPGGCPGACPCPCPSPRLVRYADEAGAVTAAAPCGRTRADSGGAAAFRSRDCSPGTSEARAEAGRAASPAYTSVPSVSCAACASCAACGDCGKAARRPAGSGGSSRQNSGGGNQEKQLQQPAGAAGAAGAAAHPRSTVIDMAQVEAQLRNQQDELHRALEAHKRRREERLQQMMQPPAPAPAPAAGEDPVAGAAPPPPPPPAETGGAAEEEAAAAAEAAATGEAPTPAPPLRQPLDEEALAPAEPLTA</sequence>
<dbReference type="AlphaFoldDB" id="A0AAE1H843"/>
<comment type="similarity">
    <text evidence="2">Belongs to the TMEM200 family.</text>
</comment>
<feature type="region of interest" description="Disordered" evidence="6">
    <location>
        <begin position="657"/>
        <end position="808"/>
    </location>
</feature>
<feature type="compositionally biased region" description="Low complexity" evidence="6">
    <location>
        <begin position="416"/>
        <end position="426"/>
    </location>
</feature>
<feature type="region of interest" description="Disordered" evidence="6">
    <location>
        <begin position="124"/>
        <end position="168"/>
    </location>
</feature>
<reference evidence="8" key="2">
    <citation type="journal article" date="2023" name="BMC Genomics">
        <title>Pest status, molecular evolution, and epigenetic factors derived from the genome assembly of Frankliniella fusca, a thysanopteran phytovirus vector.</title>
        <authorList>
            <person name="Catto M.A."/>
            <person name="Labadie P.E."/>
            <person name="Jacobson A.L."/>
            <person name="Kennedy G.G."/>
            <person name="Srinivasan R."/>
            <person name="Hunt B.G."/>
        </authorList>
    </citation>
    <scope>NUCLEOTIDE SEQUENCE</scope>
    <source>
        <strain evidence="8">PL_HMW_Pooled</strain>
    </source>
</reference>
<dbReference type="GO" id="GO:0016020">
    <property type="term" value="C:membrane"/>
    <property type="evidence" value="ECO:0007669"/>
    <property type="project" value="UniProtKB-SubCell"/>
</dbReference>
<feature type="compositionally biased region" description="Low complexity" evidence="6">
    <location>
        <begin position="482"/>
        <end position="494"/>
    </location>
</feature>
<feature type="region of interest" description="Disordered" evidence="6">
    <location>
        <begin position="368"/>
        <end position="439"/>
    </location>
</feature>
<feature type="region of interest" description="Disordered" evidence="6">
    <location>
        <begin position="594"/>
        <end position="617"/>
    </location>
</feature>